<name>A0A926RTT6_9BACL</name>
<evidence type="ECO:0000313" key="2">
    <source>
        <dbReference type="Proteomes" id="UP000661691"/>
    </source>
</evidence>
<proteinExistence type="predicted"/>
<gene>
    <name evidence="1" type="ORF">IC620_04235</name>
</gene>
<evidence type="ECO:0000313" key="1">
    <source>
        <dbReference type="EMBL" id="MBD1371564.1"/>
    </source>
</evidence>
<protein>
    <submittedName>
        <fullName evidence="1">Uncharacterized protein</fullName>
    </submittedName>
</protein>
<dbReference type="RefSeq" id="WP_191141622.1">
    <property type="nucleotide sequence ID" value="NZ_JACXAH010000005.1"/>
</dbReference>
<dbReference type="Proteomes" id="UP000661691">
    <property type="component" value="Unassembled WGS sequence"/>
</dbReference>
<accession>A0A926RTT6</accession>
<sequence length="52" mass="6286">MKQETYTKEILLGKTKIYVIEPDLSEKEREKRLQELKRFILTISQEETSRKS</sequence>
<reference evidence="1" key="1">
    <citation type="submission" date="2020-09" db="EMBL/GenBank/DDBJ databases">
        <title>A novel bacterium of genus Hazenella, isolated from South China Sea.</title>
        <authorList>
            <person name="Huang H."/>
            <person name="Mo K."/>
            <person name="Hu Y."/>
        </authorList>
    </citation>
    <scope>NUCLEOTIDE SEQUENCE</scope>
    <source>
        <strain evidence="1">IB182357</strain>
    </source>
</reference>
<organism evidence="1 2">
    <name type="scientific">Polycladospora coralii</name>
    <dbReference type="NCBI Taxonomy" id="2771432"/>
    <lineage>
        <taxon>Bacteria</taxon>
        <taxon>Bacillati</taxon>
        <taxon>Bacillota</taxon>
        <taxon>Bacilli</taxon>
        <taxon>Bacillales</taxon>
        <taxon>Thermoactinomycetaceae</taxon>
        <taxon>Polycladospora</taxon>
    </lineage>
</organism>
<dbReference type="AlphaFoldDB" id="A0A926RTT6"/>
<comment type="caution">
    <text evidence="1">The sequence shown here is derived from an EMBL/GenBank/DDBJ whole genome shotgun (WGS) entry which is preliminary data.</text>
</comment>
<dbReference type="EMBL" id="JACXAH010000005">
    <property type="protein sequence ID" value="MBD1371564.1"/>
    <property type="molecule type" value="Genomic_DNA"/>
</dbReference>
<keyword evidence="2" id="KW-1185">Reference proteome</keyword>